<dbReference type="EMBL" id="JBHSBN010000007">
    <property type="protein sequence ID" value="MFC4106988.1"/>
    <property type="molecule type" value="Genomic_DNA"/>
</dbReference>
<dbReference type="PANTHER" id="PTHR19353:SF19">
    <property type="entry name" value="DELTA(5) FATTY ACID DESATURASE C-RELATED"/>
    <property type="match status" value="1"/>
</dbReference>
<feature type="transmembrane region" description="Helical" evidence="1">
    <location>
        <begin position="37"/>
        <end position="55"/>
    </location>
</feature>
<evidence type="ECO:0000313" key="3">
    <source>
        <dbReference type="EMBL" id="MFC4106988.1"/>
    </source>
</evidence>
<dbReference type="InterPro" id="IPR012171">
    <property type="entry name" value="Fatty_acid_desaturase"/>
</dbReference>
<dbReference type="CDD" id="cd03506">
    <property type="entry name" value="Delta6-FADS-like"/>
    <property type="match status" value="1"/>
</dbReference>
<dbReference type="InterPro" id="IPR005804">
    <property type="entry name" value="FA_desaturase_dom"/>
</dbReference>
<name>A0ABV8KLK2_9ACTN</name>
<keyword evidence="4" id="KW-1185">Reference proteome</keyword>
<feature type="transmembrane region" description="Helical" evidence="1">
    <location>
        <begin position="210"/>
        <end position="231"/>
    </location>
</feature>
<organism evidence="3 4">
    <name type="scientific">Micromonospora zhanjiangensis</name>
    <dbReference type="NCBI Taxonomy" id="1522057"/>
    <lineage>
        <taxon>Bacteria</taxon>
        <taxon>Bacillati</taxon>
        <taxon>Actinomycetota</taxon>
        <taxon>Actinomycetes</taxon>
        <taxon>Micromonosporales</taxon>
        <taxon>Micromonosporaceae</taxon>
        <taxon>Micromonospora</taxon>
    </lineage>
</organism>
<accession>A0ABV8KLK2</accession>
<sequence length="358" mass="39147">MTVGAVAEPALRRGSDYAQLSRRVSAAGLMARRPGWYAAKAALTVGLFVAGWVVFALVGDSWWQLAVAVLLAVGSTQVAFLGHDAGHRQMFRGRRASEVAGLLAGNLAVGLSFGWWMDKHTRHHANPNHEDEDPDVGAGALVWTPEQARQTRGFGRWVAARQAYLFFPLLTLEGLALHVAGGQALLGRVAAPAAAGGTRRAYAVPIRHRWVEVLLLAVHVAGYLAAVFAVLSPLRALLFIAVHQGLWGVYMGCSFAPNHKGMAMPTAEDKLDFLRKQVLTSRNVRGGRFVDFALGGLNYQIEHHLFPSMPRANLRRAQPIVEAYCREQGIGYEQTGLVDSYRQALRHLHEASRPLRTE</sequence>
<evidence type="ECO:0000256" key="1">
    <source>
        <dbReference type="SAM" id="Phobius"/>
    </source>
</evidence>
<dbReference type="PIRSF" id="PIRSF015921">
    <property type="entry name" value="FA_sphinglp_des"/>
    <property type="match status" value="1"/>
</dbReference>
<reference evidence="4" key="1">
    <citation type="journal article" date="2019" name="Int. J. Syst. Evol. Microbiol.">
        <title>The Global Catalogue of Microorganisms (GCM) 10K type strain sequencing project: providing services to taxonomists for standard genome sequencing and annotation.</title>
        <authorList>
            <consortium name="The Broad Institute Genomics Platform"/>
            <consortium name="The Broad Institute Genome Sequencing Center for Infectious Disease"/>
            <person name="Wu L."/>
            <person name="Ma J."/>
        </authorList>
    </citation>
    <scope>NUCLEOTIDE SEQUENCE [LARGE SCALE GENOMIC DNA]</scope>
    <source>
        <strain evidence="4">2902at01</strain>
    </source>
</reference>
<dbReference type="PANTHER" id="PTHR19353">
    <property type="entry name" value="FATTY ACID DESATURASE 2"/>
    <property type="match status" value="1"/>
</dbReference>
<feature type="transmembrane region" description="Helical" evidence="1">
    <location>
        <begin position="100"/>
        <end position="117"/>
    </location>
</feature>
<keyword evidence="1" id="KW-0812">Transmembrane</keyword>
<dbReference type="Pfam" id="PF00487">
    <property type="entry name" value="FA_desaturase"/>
    <property type="match status" value="1"/>
</dbReference>
<feature type="domain" description="Fatty acid desaturase" evidence="2">
    <location>
        <begin position="61"/>
        <end position="334"/>
    </location>
</feature>
<gene>
    <name evidence="3" type="ORF">ACFOX0_13770</name>
</gene>
<protein>
    <submittedName>
        <fullName evidence="3">Fatty acid desaturase family protein</fullName>
    </submittedName>
</protein>
<proteinExistence type="predicted"/>
<evidence type="ECO:0000259" key="2">
    <source>
        <dbReference type="Pfam" id="PF00487"/>
    </source>
</evidence>
<keyword evidence="1" id="KW-0472">Membrane</keyword>
<feature type="transmembrane region" description="Helical" evidence="1">
    <location>
        <begin position="61"/>
        <end position="80"/>
    </location>
</feature>
<evidence type="ECO:0000313" key="4">
    <source>
        <dbReference type="Proteomes" id="UP001595868"/>
    </source>
</evidence>
<dbReference type="RefSeq" id="WP_377545472.1">
    <property type="nucleotide sequence ID" value="NZ_JBHSBN010000007.1"/>
</dbReference>
<feature type="transmembrane region" description="Helical" evidence="1">
    <location>
        <begin position="164"/>
        <end position="189"/>
    </location>
</feature>
<dbReference type="Proteomes" id="UP001595868">
    <property type="component" value="Unassembled WGS sequence"/>
</dbReference>
<keyword evidence="1" id="KW-1133">Transmembrane helix</keyword>
<comment type="caution">
    <text evidence="3">The sequence shown here is derived from an EMBL/GenBank/DDBJ whole genome shotgun (WGS) entry which is preliminary data.</text>
</comment>